<gene>
    <name evidence="7" type="ORF">ACFOUR_00475</name>
</gene>
<evidence type="ECO:0000256" key="4">
    <source>
        <dbReference type="ARBA" id="ARBA00022989"/>
    </source>
</evidence>
<evidence type="ECO:0000256" key="6">
    <source>
        <dbReference type="SAM" id="MobiDB-lite"/>
    </source>
</evidence>
<keyword evidence="5" id="KW-0472">Membrane</keyword>
<feature type="compositionally biased region" description="Basic and acidic residues" evidence="6">
    <location>
        <begin position="173"/>
        <end position="192"/>
    </location>
</feature>
<reference evidence="7 8" key="1">
    <citation type="journal article" date="2019" name="Int. J. Syst. Evol. Microbiol.">
        <title>The Global Catalogue of Microorganisms (GCM) 10K type strain sequencing project: providing services to taxonomists for standard genome sequencing and annotation.</title>
        <authorList>
            <consortium name="The Broad Institute Genomics Platform"/>
            <consortium name="The Broad Institute Genome Sequencing Center for Infectious Disease"/>
            <person name="Wu L."/>
            <person name="Ma J."/>
        </authorList>
    </citation>
    <scope>NUCLEOTIDE SEQUENCE [LARGE SCALE GENOMIC DNA]</scope>
    <source>
        <strain evidence="7 8">IBRC-M 10256</strain>
    </source>
</reference>
<dbReference type="InterPro" id="IPR023353">
    <property type="entry name" value="LemA-like_dom_sf"/>
</dbReference>
<evidence type="ECO:0000256" key="2">
    <source>
        <dbReference type="ARBA" id="ARBA00008854"/>
    </source>
</evidence>
<evidence type="ECO:0000313" key="8">
    <source>
        <dbReference type="Proteomes" id="UP001595846"/>
    </source>
</evidence>
<evidence type="ECO:0000313" key="7">
    <source>
        <dbReference type="EMBL" id="MFC3956847.1"/>
    </source>
</evidence>
<dbReference type="PANTHER" id="PTHR34478">
    <property type="entry name" value="PROTEIN LEMA"/>
    <property type="match status" value="1"/>
</dbReference>
<feature type="region of interest" description="Disordered" evidence="6">
    <location>
        <begin position="173"/>
        <end position="229"/>
    </location>
</feature>
<protein>
    <submittedName>
        <fullName evidence="7">LemA family protein</fullName>
    </submittedName>
</protein>
<dbReference type="SUPFAM" id="SSF140478">
    <property type="entry name" value="LemA-like"/>
    <property type="match status" value="1"/>
</dbReference>
<proteinExistence type="inferred from homology"/>
<comment type="similarity">
    <text evidence="2">Belongs to the LemA family.</text>
</comment>
<dbReference type="EMBL" id="JBHSAQ010000001">
    <property type="protein sequence ID" value="MFC3956847.1"/>
    <property type="molecule type" value="Genomic_DNA"/>
</dbReference>
<dbReference type="Gene3D" id="1.20.1440.20">
    <property type="entry name" value="LemA-like domain"/>
    <property type="match status" value="1"/>
</dbReference>
<dbReference type="GO" id="GO:0016020">
    <property type="term" value="C:membrane"/>
    <property type="evidence" value="ECO:0007669"/>
    <property type="project" value="UniProtKB-SubCell"/>
</dbReference>
<keyword evidence="3" id="KW-0812">Transmembrane</keyword>
<dbReference type="Proteomes" id="UP001595846">
    <property type="component" value="Unassembled WGS sequence"/>
</dbReference>
<name>A0ABD5NJ02_9EURY</name>
<sequence>MVGLTTIVGGFVGLIVAYSGVRYAGHVEQHVLEADERCERAWANVEVLLERRADEVGSLVDLAAEHAGHEQAVLQQVLDARERALEAQQPAEAADASIEVREALAELFSTADAVPSLQSADRFDEIRDSLTSIERRLENRREHYNEAVAAYNVRIARFPERFAASRHGLEPREPFRASDRAHERVDIRDRFDVSIQPRATAGDGDESTPDRQPVDSDESPSNADDPDSG</sequence>
<organism evidence="7 8">
    <name type="scientific">Halovivax cerinus</name>
    <dbReference type="NCBI Taxonomy" id="1487865"/>
    <lineage>
        <taxon>Archaea</taxon>
        <taxon>Methanobacteriati</taxon>
        <taxon>Methanobacteriota</taxon>
        <taxon>Stenosarchaea group</taxon>
        <taxon>Halobacteria</taxon>
        <taxon>Halobacteriales</taxon>
        <taxon>Natrialbaceae</taxon>
        <taxon>Halovivax</taxon>
    </lineage>
</organism>
<keyword evidence="8" id="KW-1185">Reference proteome</keyword>
<dbReference type="AlphaFoldDB" id="A0ABD5NJ02"/>
<dbReference type="RefSeq" id="WP_256532214.1">
    <property type="nucleotide sequence ID" value="NZ_CP101824.1"/>
</dbReference>
<dbReference type="Pfam" id="PF04011">
    <property type="entry name" value="LemA"/>
    <property type="match status" value="1"/>
</dbReference>
<dbReference type="PANTHER" id="PTHR34478:SF1">
    <property type="entry name" value="PROTEIN LEMA"/>
    <property type="match status" value="1"/>
</dbReference>
<evidence type="ECO:0000256" key="1">
    <source>
        <dbReference type="ARBA" id="ARBA00004167"/>
    </source>
</evidence>
<comment type="caution">
    <text evidence="7">The sequence shown here is derived from an EMBL/GenBank/DDBJ whole genome shotgun (WGS) entry which is preliminary data.</text>
</comment>
<evidence type="ECO:0000256" key="5">
    <source>
        <dbReference type="ARBA" id="ARBA00023136"/>
    </source>
</evidence>
<dbReference type="InterPro" id="IPR007156">
    <property type="entry name" value="MamQ_LemA"/>
</dbReference>
<keyword evidence="4" id="KW-1133">Transmembrane helix</keyword>
<comment type="subcellular location">
    <subcellularLocation>
        <location evidence="1">Membrane</location>
        <topology evidence="1">Single-pass membrane protein</topology>
    </subcellularLocation>
</comment>
<accession>A0ABD5NJ02</accession>
<dbReference type="GeneID" id="73904992"/>
<evidence type="ECO:0000256" key="3">
    <source>
        <dbReference type="ARBA" id="ARBA00022692"/>
    </source>
</evidence>